<evidence type="ECO:0000256" key="5">
    <source>
        <dbReference type="ARBA" id="ARBA00022741"/>
    </source>
</evidence>
<dbReference type="GO" id="GO:0015697">
    <property type="term" value="P:quaternary ammonium group transport"/>
    <property type="evidence" value="ECO:0007669"/>
    <property type="project" value="UniProtKB-ARBA"/>
</dbReference>
<dbReference type="SUPFAM" id="SSF52540">
    <property type="entry name" value="P-loop containing nucleoside triphosphate hydrolases"/>
    <property type="match status" value="1"/>
</dbReference>
<dbReference type="PANTHER" id="PTHR42781">
    <property type="entry name" value="SPERMIDINE/PUTRESCINE IMPORT ATP-BINDING PROTEIN POTA"/>
    <property type="match status" value="1"/>
</dbReference>
<accession>A0A1C7NWR1</accession>
<dbReference type="InterPro" id="IPR003593">
    <property type="entry name" value="AAA+_ATPase"/>
</dbReference>
<dbReference type="Proteomes" id="UP000093111">
    <property type="component" value="Unassembled WGS sequence"/>
</dbReference>
<name>A0A1C7NWR1_9HYPH</name>
<dbReference type="InterPro" id="IPR008995">
    <property type="entry name" value="Mo/tungstate-bd_C_term_dom"/>
</dbReference>
<dbReference type="PROSITE" id="PS50893">
    <property type="entry name" value="ABC_TRANSPORTER_2"/>
    <property type="match status" value="1"/>
</dbReference>
<protein>
    <recommendedName>
        <fullName evidence="10">ABC transporter domain-containing protein</fullName>
    </recommendedName>
</protein>
<dbReference type="FunFam" id="3.40.50.300:FF:000425">
    <property type="entry name" value="Probable ABC transporter, ATP-binding subunit"/>
    <property type="match status" value="1"/>
</dbReference>
<comment type="similarity">
    <text evidence="1">Belongs to the ABC transporter superfamily.</text>
</comment>
<evidence type="ECO:0000256" key="9">
    <source>
        <dbReference type="ARBA" id="ARBA00023136"/>
    </source>
</evidence>
<dbReference type="PATRIC" id="fig|1612624.7.peg.1960"/>
<evidence type="ECO:0000256" key="8">
    <source>
        <dbReference type="ARBA" id="ARBA00023065"/>
    </source>
</evidence>
<dbReference type="GO" id="GO:0043190">
    <property type="term" value="C:ATP-binding cassette (ABC) transporter complex"/>
    <property type="evidence" value="ECO:0007669"/>
    <property type="project" value="InterPro"/>
</dbReference>
<feature type="domain" description="ABC transporter" evidence="10">
    <location>
        <begin position="4"/>
        <end position="236"/>
    </location>
</feature>
<dbReference type="SMART" id="SM00382">
    <property type="entry name" value="AAA"/>
    <property type="match status" value="1"/>
</dbReference>
<dbReference type="RefSeq" id="WP_068956380.1">
    <property type="nucleotide sequence ID" value="NZ_LGLV01000014.1"/>
</dbReference>
<gene>
    <name evidence="11" type="ORF">ADU59_21540</name>
</gene>
<dbReference type="GO" id="GO:0016887">
    <property type="term" value="F:ATP hydrolysis activity"/>
    <property type="evidence" value="ECO:0007669"/>
    <property type="project" value="InterPro"/>
</dbReference>
<dbReference type="SUPFAM" id="SSF50331">
    <property type="entry name" value="MOP-like"/>
    <property type="match status" value="1"/>
</dbReference>
<keyword evidence="4" id="KW-0410">Iron transport</keyword>
<keyword evidence="3" id="KW-1003">Cell membrane</keyword>
<dbReference type="STRING" id="1612624.ADU59_21540"/>
<sequence>MSNIKVTSLIKTFGGANVIDDVSFTVAPGEILVILGASGCGKTTTLRCISGLEQPTSGSIVIDGKTMFDANVNIPPEHRHLGMMFQSYALWPHKTVYGNIAYGLGKLSDDEKRRKVRDALALVGLSGTEDRYPSTLSGGQQQRIALARSAAARPKVILLDEPLSNLDAKLREQMRNELRKLIKELNMTAVYITHDQSEAMALADKIIFMKNGKIEQEAAPRTIYARPATRAVAEFIGSATFLNGTMTENAAEGATIDLGNGFKLSSSLPLSASKGAAQVAIRPERVKLSRAPTGSPNEVRGQVANLIYLGEHTEYAIDVGPTRIVSRSQLELEPGANVFVRVAPEDVIPMPAN</sequence>
<evidence type="ECO:0000313" key="11">
    <source>
        <dbReference type="EMBL" id="OBZ93440.1"/>
    </source>
</evidence>
<dbReference type="PANTHER" id="PTHR42781:SF4">
    <property type="entry name" value="SPERMIDINE_PUTRESCINE IMPORT ATP-BINDING PROTEIN POTA"/>
    <property type="match status" value="1"/>
</dbReference>
<keyword evidence="8" id="KW-0406">Ion transport</keyword>
<dbReference type="Pfam" id="PF00005">
    <property type="entry name" value="ABC_tran"/>
    <property type="match status" value="1"/>
</dbReference>
<evidence type="ECO:0000256" key="7">
    <source>
        <dbReference type="ARBA" id="ARBA00023004"/>
    </source>
</evidence>
<keyword evidence="2" id="KW-0813">Transport</keyword>
<dbReference type="Pfam" id="PF08402">
    <property type="entry name" value="TOBE_2"/>
    <property type="match status" value="1"/>
</dbReference>
<dbReference type="GO" id="GO:0005524">
    <property type="term" value="F:ATP binding"/>
    <property type="evidence" value="ECO:0007669"/>
    <property type="project" value="UniProtKB-KW"/>
</dbReference>
<comment type="caution">
    <text evidence="11">The sequence shown here is derived from an EMBL/GenBank/DDBJ whole genome shotgun (WGS) entry which is preliminary data.</text>
</comment>
<keyword evidence="12" id="KW-1185">Reference proteome</keyword>
<keyword evidence="5" id="KW-0547">Nucleotide-binding</keyword>
<evidence type="ECO:0000259" key="10">
    <source>
        <dbReference type="PROSITE" id="PS50893"/>
    </source>
</evidence>
<evidence type="ECO:0000313" key="12">
    <source>
        <dbReference type="Proteomes" id="UP000093111"/>
    </source>
</evidence>
<dbReference type="PROSITE" id="PS00211">
    <property type="entry name" value="ABC_TRANSPORTER_1"/>
    <property type="match status" value="1"/>
</dbReference>
<dbReference type="CDD" id="cd03259">
    <property type="entry name" value="ABC_Carb_Solutes_like"/>
    <property type="match status" value="1"/>
</dbReference>
<dbReference type="EMBL" id="LGLV01000014">
    <property type="protein sequence ID" value="OBZ93440.1"/>
    <property type="molecule type" value="Genomic_DNA"/>
</dbReference>
<evidence type="ECO:0000256" key="1">
    <source>
        <dbReference type="ARBA" id="ARBA00005417"/>
    </source>
</evidence>
<evidence type="ECO:0000256" key="4">
    <source>
        <dbReference type="ARBA" id="ARBA00022496"/>
    </source>
</evidence>
<dbReference type="Gene3D" id="3.40.50.300">
    <property type="entry name" value="P-loop containing nucleotide triphosphate hydrolases"/>
    <property type="match status" value="1"/>
</dbReference>
<keyword evidence="9" id="KW-0472">Membrane</keyword>
<proteinExistence type="inferred from homology"/>
<dbReference type="InterPro" id="IPR013611">
    <property type="entry name" value="Transp-assoc_OB_typ2"/>
</dbReference>
<keyword evidence="7" id="KW-0408">Iron</keyword>
<dbReference type="InterPro" id="IPR050093">
    <property type="entry name" value="ABC_SmlMolc_Importer"/>
</dbReference>
<evidence type="ECO:0000256" key="6">
    <source>
        <dbReference type="ARBA" id="ARBA00022840"/>
    </source>
</evidence>
<dbReference type="InterPro" id="IPR017871">
    <property type="entry name" value="ABC_transporter-like_CS"/>
</dbReference>
<evidence type="ECO:0000256" key="2">
    <source>
        <dbReference type="ARBA" id="ARBA00022448"/>
    </source>
</evidence>
<keyword evidence="6" id="KW-0067">ATP-binding</keyword>
<dbReference type="InterPro" id="IPR015853">
    <property type="entry name" value="ABC_transpr_FbpC"/>
</dbReference>
<evidence type="ECO:0000256" key="3">
    <source>
        <dbReference type="ARBA" id="ARBA00022475"/>
    </source>
</evidence>
<reference evidence="11 12" key="1">
    <citation type="journal article" date="2016" name="Syst. Appl. Microbiol.">
        <title>Pararhizobium polonicum sp. nov. isolated from tumors on stone fruit rootstocks.</title>
        <authorList>
            <person name="Pulawska J."/>
            <person name="Kuzmanovic N."/>
            <person name="Willems A."/>
            <person name="Pothier J.F."/>
        </authorList>
    </citation>
    <scope>NUCLEOTIDE SEQUENCE [LARGE SCALE GENOMIC DNA]</scope>
    <source>
        <strain evidence="11 12">F5.1</strain>
    </source>
</reference>
<organism evidence="11 12">
    <name type="scientific">Pararhizobium polonicum</name>
    <dbReference type="NCBI Taxonomy" id="1612624"/>
    <lineage>
        <taxon>Bacteria</taxon>
        <taxon>Pseudomonadati</taxon>
        <taxon>Pseudomonadota</taxon>
        <taxon>Alphaproteobacteria</taxon>
        <taxon>Hyphomicrobiales</taxon>
        <taxon>Rhizobiaceae</taxon>
        <taxon>Rhizobium/Agrobacterium group</taxon>
        <taxon>Pararhizobium</taxon>
    </lineage>
</organism>
<dbReference type="OrthoDB" id="9802264at2"/>
<dbReference type="AlphaFoldDB" id="A0A1C7NWR1"/>
<dbReference type="InterPro" id="IPR003439">
    <property type="entry name" value="ABC_transporter-like_ATP-bd"/>
</dbReference>
<dbReference type="Gene3D" id="2.40.50.100">
    <property type="match status" value="1"/>
</dbReference>
<dbReference type="InterPro" id="IPR027417">
    <property type="entry name" value="P-loop_NTPase"/>
</dbReference>
<dbReference type="GO" id="GO:0015408">
    <property type="term" value="F:ABC-type ferric iron transporter activity"/>
    <property type="evidence" value="ECO:0007669"/>
    <property type="project" value="InterPro"/>
</dbReference>